<dbReference type="InterPro" id="IPR051423">
    <property type="entry name" value="CD225/Dispanin"/>
</dbReference>
<dbReference type="GO" id="GO:0016020">
    <property type="term" value="C:membrane"/>
    <property type="evidence" value="ECO:0007669"/>
    <property type="project" value="UniProtKB-SubCell"/>
</dbReference>
<dbReference type="OrthoDB" id="6066934at2759"/>
<dbReference type="KEGG" id="obi:106881847"/>
<keyword evidence="3 6" id="KW-0812">Transmembrane</keyword>
<evidence type="ECO:0000256" key="6">
    <source>
        <dbReference type="SAM" id="Phobius"/>
    </source>
</evidence>
<dbReference type="OMA" id="MAEIEEC"/>
<evidence type="ECO:0000256" key="1">
    <source>
        <dbReference type="ARBA" id="ARBA00004370"/>
    </source>
</evidence>
<dbReference type="Pfam" id="PF04505">
    <property type="entry name" value="CD225"/>
    <property type="match status" value="1"/>
</dbReference>
<keyword evidence="4 6" id="KW-1133">Transmembrane helix</keyword>
<accession>A0A0L8FQA2</accession>
<dbReference type="EMBL" id="KQ427587">
    <property type="protein sequence ID" value="KOF66896.1"/>
    <property type="molecule type" value="Genomic_DNA"/>
</dbReference>
<dbReference type="AlphaFoldDB" id="A0A0L8FQA2"/>
<organism evidence="7">
    <name type="scientific">Octopus bimaculoides</name>
    <name type="common">California two-spotted octopus</name>
    <dbReference type="NCBI Taxonomy" id="37653"/>
    <lineage>
        <taxon>Eukaryota</taxon>
        <taxon>Metazoa</taxon>
        <taxon>Spiralia</taxon>
        <taxon>Lophotrochozoa</taxon>
        <taxon>Mollusca</taxon>
        <taxon>Cephalopoda</taxon>
        <taxon>Coleoidea</taxon>
        <taxon>Octopodiformes</taxon>
        <taxon>Octopoda</taxon>
        <taxon>Incirrata</taxon>
        <taxon>Octopodidae</taxon>
        <taxon>Octopus</taxon>
    </lineage>
</organism>
<keyword evidence="5 6" id="KW-0472">Membrane</keyword>
<dbReference type="InterPro" id="IPR007593">
    <property type="entry name" value="CD225/Dispanin_fam"/>
</dbReference>
<reference evidence="7" key="1">
    <citation type="submission" date="2015-07" db="EMBL/GenBank/DDBJ databases">
        <title>MeaNS - Measles Nucleotide Surveillance Program.</title>
        <authorList>
            <person name="Tran T."/>
            <person name="Druce J."/>
        </authorList>
    </citation>
    <scope>NUCLEOTIDE SEQUENCE</scope>
    <source>
        <strain evidence="7">UCB-OBI-ISO-001</strain>
        <tissue evidence="7">Gonad</tissue>
    </source>
</reference>
<proteinExistence type="inferred from homology"/>
<feature type="transmembrane region" description="Helical" evidence="6">
    <location>
        <begin position="69"/>
        <end position="93"/>
    </location>
</feature>
<sequence length="147" mass="16593">MSNTDNIEDHIPDEKPKSLNKSYSLIRMTTENSDLYRTNSKMILVTRDPIYTNKTIVQGHYIGPKPHNYLPLAIFVTIINPLLGPISIMLSVMSNRAYAQGDTKYALKWSLNSFFWSVISIVVAIVVYIAIGFSISKLKTRGGYIGY</sequence>
<feature type="transmembrane region" description="Helical" evidence="6">
    <location>
        <begin position="113"/>
        <end position="135"/>
    </location>
</feature>
<protein>
    <submittedName>
        <fullName evidence="7">Uncharacterized protein</fullName>
    </submittedName>
</protein>
<gene>
    <name evidence="7" type="ORF">OCBIM_22011010mg</name>
</gene>
<name>A0A0L8FQA2_OCTBM</name>
<comment type="subcellular location">
    <subcellularLocation>
        <location evidence="1">Membrane</location>
    </subcellularLocation>
</comment>
<dbReference type="PANTHER" id="PTHR14948">
    <property type="entry name" value="NG5"/>
    <property type="match status" value="1"/>
</dbReference>
<evidence type="ECO:0000256" key="5">
    <source>
        <dbReference type="ARBA" id="ARBA00023136"/>
    </source>
</evidence>
<comment type="similarity">
    <text evidence="2">Belongs to the CD225/Dispanin family.</text>
</comment>
<evidence type="ECO:0000313" key="7">
    <source>
        <dbReference type="EMBL" id="KOF66896.1"/>
    </source>
</evidence>
<evidence type="ECO:0000256" key="4">
    <source>
        <dbReference type="ARBA" id="ARBA00022989"/>
    </source>
</evidence>
<evidence type="ECO:0000256" key="2">
    <source>
        <dbReference type="ARBA" id="ARBA00006843"/>
    </source>
</evidence>
<evidence type="ECO:0000256" key="3">
    <source>
        <dbReference type="ARBA" id="ARBA00022692"/>
    </source>
</evidence>
<dbReference type="PANTHER" id="PTHR14948:SF25">
    <property type="entry name" value="DUF4190 DOMAIN-CONTAINING PROTEIN"/>
    <property type="match status" value="1"/>
</dbReference>